<evidence type="ECO:0000313" key="2">
    <source>
        <dbReference type="EMBL" id="UGS26079.1"/>
    </source>
</evidence>
<name>A0ABY3RPW1_9MICO</name>
<evidence type="ECO:0000259" key="1">
    <source>
        <dbReference type="Pfam" id="PF13577"/>
    </source>
</evidence>
<dbReference type="RefSeq" id="WP_157517845.1">
    <property type="nucleotide sequence ID" value="NZ_CP082781.1"/>
</dbReference>
<dbReference type="SUPFAM" id="SSF54427">
    <property type="entry name" value="NTF2-like"/>
    <property type="match status" value="1"/>
</dbReference>
<organism evidence="2 3">
    <name type="scientific">Microbacterium resistens</name>
    <dbReference type="NCBI Taxonomy" id="156977"/>
    <lineage>
        <taxon>Bacteria</taxon>
        <taxon>Bacillati</taxon>
        <taxon>Actinomycetota</taxon>
        <taxon>Actinomycetes</taxon>
        <taxon>Micrococcales</taxon>
        <taxon>Microbacteriaceae</taxon>
        <taxon>Microbacterium</taxon>
    </lineage>
</organism>
<keyword evidence="3" id="KW-1185">Reference proteome</keyword>
<dbReference type="EMBL" id="CP082781">
    <property type="protein sequence ID" value="UGS26079.1"/>
    <property type="molecule type" value="Genomic_DNA"/>
</dbReference>
<protein>
    <submittedName>
        <fullName evidence="2">Nuclear transport factor 2 family protein</fullName>
    </submittedName>
</protein>
<evidence type="ECO:0000313" key="3">
    <source>
        <dbReference type="Proteomes" id="UP001199642"/>
    </source>
</evidence>
<gene>
    <name evidence="2" type="ORF">K8F61_15760</name>
</gene>
<dbReference type="InterPro" id="IPR037401">
    <property type="entry name" value="SnoaL-like"/>
</dbReference>
<dbReference type="Gene3D" id="3.10.450.50">
    <property type="match status" value="1"/>
</dbReference>
<proteinExistence type="predicted"/>
<reference evidence="2 3" key="1">
    <citation type="submission" date="2023-01" db="EMBL/GenBank/DDBJ databases">
        <title>Characterization of estradiol degrading bacteria Microbacterium sp. MZT7 and reveal degrading genes through genome analysis.</title>
        <authorList>
            <person name="Hao P."/>
            <person name="Gao Y."/>
        </authorList>
    </citation>
    <scope>NUCLEOTIDE SEQUENCE [LARGE SCALE GENOMIC DNA]</scope>
    <source>
        <strain evidence="2 3">MZT7</strain>
    </source>
</reference>
<dbReference type="Pfam" id="PF13577">
    <property type="entry name" value="SnoaL_4"/>
    <property type="match status" value="1"/>
</dbReference>
<feature type="domain" description="SnoaL-like" evidence="1">
    <location>
        <begin position="10"/>
        <end position="142"/>
    </location>
</feature>
<sequence length="147" mass="16312">MSTDPALLRTVADRQEIMLLLGRIAQLADHGDVEDYLDCFTADAVWDLVHATGLPLEAGPISGREALREGVRERRAAGIQGPGSATRHDVSTITVEVSGDTARSRAYFRYYRETDATPVLTAMGGYDDELVRTPAGWRVRRRVIRRE</sequence>
<dbReference type="InterPro" id="IPR032710">
    <property type="entry name" value="NTF2-like_dom_sf"/>
</dbReference>
<dbReference type="Proteomes" id="UP001199642">
    <property type="component" value="Chromosome"/>
</dbReference>
<accession>A0ABY3RPW1</accession>